<evidence type="ECO:0000259" key="1">
    <source>
        <dbReference type="Pfam" id="PF00085"/>
    </source>
</evidence>
<proteinExistence type="predicted"/>
<accession>A0ABC8T3U2</accession>
<feature type="domain" description="Thioredoxin" evidence="1">
    <location>
        <begin position="61"/>
        <end position="104"/>
    </location>
</feature>
<dbReference type="Gene3D" id="3.40.30.10">
    <property type="entry name" value="Glutaredoxin"/>
    <property type="match status" value="1"/>
</dbReference>
<dbReference type="AlphaFoldDB" id="A0ABC8T3U2"/>
<sequence>METLVSNSTLLYSLPVPPARTVTCNSKFRNLSFRLQNRRKSGLKFSGSFSSIRTASITCGVTEVNESQFPDVVLRSDRPVLVEFVANWCGPCRLMAPAVEWVAQVQIITT</sequence>
<gene>
    <name evidence="2" type="ORF">ILEXP_LOCUS31695</name>
</gene>
<protein>
    <recommendedName>
        <fullName evidence="1">Thioredoxin domain-containing protein</fullName>
    </recommendedName>
</protein>
<dbReference type="SUPFAM" id="SSF52833">
    <property type="entry name" value="Thioredoxin-like"/>
    <property type="match status" value="1"/>
</dbReference>
<dbReference type="InterPro" id="IPR013766">
    <property type="entry name" value="Thioredoxin_domain"/>
</dbReference>
<comment type="caution">
    <text evidence="2">The sequence shown here is derived from an EMBL/GenBank/DDBJ whole genome shotgun (WGS) entry which is preliminary data.</text>
</comment>
<dbReference type="EMBL" id="CAUOFW020003946">
    <property type="protein sequence ID" value="CAK9162750.1"/>
    <property type="molecule type" value="Genomic_DNA"/>
</dbReference>
<organism evidence="2 3">
    <name type="scientific">Ilex paraguariensis</name>
    <name type="common">yerba mate</name>
    <dbReference type="NCBI Taxonomy" id="185542"/>
    <lineage>
        <taxon>Eukaryota</taxon>
        <taxon>Viridiplantae</taxon>
        <taxon>Streptophyta</taxon>
        <taxon>Embryophyta</taxon>
        <taxon>Tracheophyta</taxon>
        <taxon>Spermatophyta</taxon>
        <taxon>Magnoliopsida</taxon>
        <taxon>eudicotyledons</taxon>
        <taxon>Gunneridae</taxon>
        <taxon>Pentapetalae</taxon>
        <taxon>asterids</taxon>
        <taxon>campanulids</taxon>
        <taxon>Aquifoliales</taxon>
        <taxon>Aquifoliaceae</taxon>
        <taxon>Ilex</taxon>
    </lineage>
</organism>
<dbReference type="PANTHER" id="PTHR45663:SF22">
    <property type="entry name" value="THIOREDOXIN X, CHLOROPLASTIC"/>
    <property type="match status" value="1"/>
</dbReference>
<evidence type="ECO:0000313" key="3">
    <source>
        <dbReference type="Proteomes" id="UP001642360"/>
    </source>
</evidence>
<evidence type="ECO:0000313" key="2">
    <source>
        <dbReference type="EMBL" id="CAK9162750.1"/>
    </source>
</evidence>
<name>A0ABC8T3U2_9AQUA</name>
<dbReference type="PANTHER" id="PTHR45663">
    <property type="entry name" value="GEO12009P1"/>
    <property type="match status" value="1"/>
</dbReference>
<dbReference type="InterPro" id="IPR036249">
    <property type="entry name" value="Thioredoxin-like_sf"/>
</dbReference>
<dbReference type="Proteomes" id="UP001642360">
    <property type="component" value="Unassembled WGS sequence"/>
</dbReference>
<dbReference type="Pfam" id="PF00085">
    <property type="entry name" value="Thioredoxin"/>
    <property type="match status" value="1"/>
</dbReference>
<keyword evidence="3" id="KW-1185">Reference proteome</keyword>
<reference evidence="2 3" key="1">
    <citation type="submission" date="2024-02" db="EMBL/GenBank/DDBJ databases">
        <authorList>
            <person name="Vignale AGUSTIN F."/>
            <person name="Sosa J E."/>
            <person name="Modenutti C."/>
        </authorList>
    </citation>
    <scope>NUCLEOTIDE SEQUENCE [LARGE SCALE GENOMIC DNA]</scope>
</reference>